<feature type="non-terminal residue" evidence="1">
    <location>
        <position position="1"/>
    </location>
</feature>
<sequence>RVRRTPVHVWRGGGVDSFNSCTKELAILCKIL</sequence>
<dbReference type="Proteomes" id="UP001206925">
    <property type="component" value="Unassembled WGS sequence"/>
</dbReference>
<proteinExistence type="predicted"/>
<dbReference type="AlphaFoldDB" id="A0AAD5GS36"/>
<comment type="caution">
    <text evidence="1">The sequence shown here is derived from an EMBL/GenBank/DDBJ whole genome shotgun (WGS) entry which is preliminary data.</text>
</comment>
<gene>
    <name evidence="1" type="ORF">M8C21_024325</name>
</gene>
<dbReference type="EMBL" id="JAMZMK010005580">
    <property type="protein sequence ID" value="KAI7752935.1"/>
    <property type="molecule type" value="Genomic_DNA"/>
</dbReference>
<reference evidence="1" key="1">
    <citation type="submission" date="2022-06" db="EMBL/GenBank/DDBJ databases">
        <title>Uncovering the hologenomic basis of an extraordinary plant invasion.</title>
        <authorList>
            <person name="Bieker V.C."/>
            <person name="Martin M.D."/>
            <person name="Gilbert T."/>
            <person name="Hodgins K."/>
            <person name="Battlay P."/>
            <person name="Petersen B."/>
            <person name="Wilson J."/>
        </authorList>
    </citation>
    <scope>NUCLEOTIDE SEQUENCE</scope>
    <source>
        <strain evidence="1">AA19_3_7</strain>
        <tissue evidence="1">Leaf</tissue>
    </source>
</reference>
<keyword evidence="2" id="KW-1185">Reference proteome</keyword>
<organism evidence="1 2">
    <name type="scientific">Ambrosia artemisiifolia</name>
    <name type="common">Common ragweed</name>
    <dbReference type="NCBI Taxonomy" id="4212"/>
    <lineage>
        <taxon>Eukaryota</taxon>
        <taxon>Viridiplantae</taxon>
        <taxon>Streptophyta</taxon>
        <taxon>Embryophyta</taxon>
        <taxon>Tracheophyta</taxon>
        <taxon>Spermatophyta</taxon>
        <taxon>Magnoliopsida</taxon>
        <taxon>eudicotyledons</taxon>
        <taxon>Gunneridae</taxon>
        <taxon>Pentapetalae</taxon>
        <taxon>asterids</taxon>
        <taxon>campanulids</taxon>
        <taxon>Asterales</taxon>
        <taxon>Asteraceae</taxon>
        <taxon>Asteroideae</taxon>
        <taxon>Heliantheae alliance</taxon>
        <taxon>Heliantheae</taxon>
        <taxon>Ambrosia</taxon>
    </lineage>
</organism>
<protein>
    <submittedName>
        <fullName evidence="1">Uncharacterized protein</fullName>
    </submittedName>
</protein>
<accession>A0AAD5GS36</accession>
<evidence type="ECO:0000313" key="1">
    <source>
        <dbReference type="EMBL" id="KAI7752935.1"/>
    </source>
</evidence>
<evidence type="ECO:0000313" key="2">
    <source>
        <dbReference type="Proteomes" id="UP001206925"/>
    </source>
</evidence>
<name>A0AAD5GS36_AMBAR</name>